<dbReference type="GeneID" id="103518669"/>
<name>A0A3Q0JCG2_DIACI</name>
<accession>A0A3Q0JCG2</accession>
<feature type="region of interest" description="Disordered" evidence="1">
    <location>
        <begin position="172"/>
        <end position="196"/>
    </location>
</feature>
<dbReference type="AlphaFoldDB" id="A0A3Q0JCG2"/>
<dbReference type="KEGG" id="dci:103518669"/>
<evidence type="ECO:0000313" key="3">
    <source>
        <dbReference type="RefSeq" id="XP_026686202.1"/>
    </source>
</evidence>
<proteinExistence type="predicted"/>
<gene>
    <name evidence="3" type="primary">LOC103518669</name>
</gene>
<feature type="region of interest" description="Disordered" evidence="1">
    <location>
        <begin position="1"/>
        <end position="109"/>
    </location>
</feature>
<keyword evidence="2" id="KW-1185">Reference proteome</keyword>
<feature type="compositionally biased region" description="Basic and acidic residues" evidence="1">
    <location>
        <begin position="172"/>
        <end position="181"/>
    </location>
</feature>
<dbReference type="Proteomes" id="UP000079169">
    <property type="component" value="Unplaced"/>
</dbReference>
<evidence type="ECO:0000256" key="1">
    <source>
        <dbReference type="SAM" id="MobiDB-lite"/>
    </source>
</evidence>
<protein>
    <submittedName>
        <fullName evidence="3">Uncharacterized protein LOC103518669 isoform X1</fullName>
    </submittedName>
</protein>
<sequence>MDWIPHPPVSIRVKSPEKYDNATAYDNAPCDKTDVKPPTTEPYAEKPIDNVTYDKPFDNVTYDSVSNVGKSIRTEKKHRSPEKYEHESPEKLIDPRHTTQTQTTPTKPKPRALTEEIDKMMEDLWNETRDKVDLIRQLANELRRCDLYDQNPQEKALLTKKFYKDFKQELDSKFSSKPSDKRRPHPPNSPNRPRYIPDNQYQIEQMVTLYDAQYRYYIIEMPLTNQKLELYHDSFYGMRKTLAEINIAREPRQIRTDIEMKN</sequence>
<feature type="compositionally biased region" description="Basic and acidic residues" evidence="1">
    <location>
        <begin position="81"/>
        <end position="97"/>
    </location>
</feature>
<evidence type="ECO:0000313" key="2">
    <source>
        <dbReference type="Proteomes" id="UP000079169"/>
    </source>
</evidence>
<dbReference type="RefSeq" id="XP_026686202.1">
    <property type="nucleotide sequence ID" value="XM_026830401.1"/>
</dbReference>
<reference evidence="3" key="1">
    <citation type="submission" date="2025-08" db="UniProtKB">
        <authorList>
            <consortium name="RefSeq"/>
        </authorList>
    </citation>
    <scope>IDENTIFICATION</scope>
</reference>
<organism evidence="2 3">
    <name type="scientific">Diaphorina citri</name>
    <name type="common">Asian citrus psyllid</name>
    <dbReference type="NCBI Taxonomy" id="121845"/>
    <lineage>
        <taxon>Eukaryota</taxon>
        <taxon>Metazoa</taxon>
        <taxon>Ecdysozoa</taxon>
        <taxon>Arthropoda</taxon>
        <taxon>Hexapoda</taxon>
        <taxon>Insecta</taxon>
        <taxon>Pterygota</taxon>
        <taxon>Neoptera</taxon>
        <taxon>Paraneoptera</taxon>
        <taxon>Hemiptera</taxon>
        <taxon>Sternorrhyncha</taxon>
        <taxon>Psylloidea</taxon>
        <taxon>Psyllidae</taxon>
        <taxon>Diaphorininae</taxon>
        <taxon>Diaphorina</taxon>
    </lineage>
</organism>
<dbReference type="PaxDb" id="121845-A0A3Q0JCG2"/>